<reference evidence="4 5" key="1">
    <citation type="submission" date="2020-05" db="EMBL/GenBank/DDBJ databases">
        <title>Whole genome shotgun sequence of Streptomyces microflavus NBRC 13062.</title>
        <authorList>
            <person name="Komaki H."/>
            <person name="Tamura T."/>
        </authorList>
    </citation>
    <scope>NUCLEOTIDE SEQUENCE [LARGE SCALE GENOMIC DNA]</scope>
    <source>
        <strain evidence="4 5">NBRC 13062</strain>
    </source>
</reference>
<evidence type="ECO:0000259" key="3">
    <source>
        <dbReference type="Pfam" id="PF10756"/>
    </source>
</evidence>
<keyword evidence="2" id="KW-0472">Membrane</keyword>
<keyword evidence="2" id="KW-1133">Transmembrane helix</keyword>
<organism evidence="4 5">
    <name type="scientific">Streptomyces microflavus</name>
    <name type="common">Streptomyces lipmanii</name>
    <dbReference type="NCBI Taxonomy" id="1919"/>
    <lineage>
        <taxon>Bacteria</taxon>
        <taxon>Bacillati</taxon>
        <taxon>Actinomycetota</taxon>
        <taxon>Actinomycetes</taxon>
        <taxon>Kitasatosporales</taxon>
        <taxon>Streptomycetaceae</taxon>
        <taxon>Streptomyces</taxon>
    </lineage>
</organism>
<dbReference type="Proteomes" id="UP000498740">
    <property type="component" value="Unassembled WGS sequence"/>
</dbReference>
<proteinExistence type="predicted"/>
<dbReference type="Pfam" id="PF10756">
    <property type="entry name" value="bPH_6"/>
    <property type="match status" value="1"/>
</dbReference>
<dbReference type="EMBL" id="BLWD01000001">
    <property type="protein sequence ID" value="GFN02500.1"/>
    <property type="molecule type" value="Genomic_DNA"/>
</dbReference>
<dbReference type="InterPro" id="IPR019692">
    <property type="entry name" value="CFP-6_PH"/>
</dbReference>
<gene>
    <name evidence="4" type="ORF">Smic_10560</name>
</gene>
<sequence>MSAPRPELPTLPVTFRPTLTRVVLLSVGLAMFLVITVIALMLERLNPGERVTFIFVAALFLGVLALLSRPRVTADDTGVTVVNITRTRRLAWEEILRVNLRSGDPWVFLDLSDGTSMPALGIQPGMAKEQAIRDARSLRALAESRSATGDDTPDRRSTRAAHGRVVYSGGRRRPVRPAPPVPRLPTRGPRGLPATQGVTPSSNGRIVR</sequence>
<feature type="domain" description="Low molecular weight protein antigen 6 PH" evidence="3">
    <location>
        <begin position="69"/>
        <end position="139"/>
    </location>
</feature>
<feature type="transmembrane region" description="Helical" evidence="2">
    <location>
        <begin position="20"/>
        <end position="42"/>
    </location>
</feature>
<feature type="region of interest" description="Disordered" evidence="1">
    <location>
        <begin position="142"/>
        <end position="208"/>
    </location>
</feature>
<name>A0A7J0CJ54_STRMI</name>
<keyword evidence="2" id="KW-0812">Transmembrane</keyword>
<evidence type="ECO:0000313" key="5">
    <source>
        <dbReference type="Proteomes" id="UP000498740"/>
    </source>
</evidence>
<accession>A0A7J0CJ54</accession>
<feature type="compositionally biased region" description="Low complexity" evidence="1">
    <location>
        <begin position="184"/>
        <end position="194"/>
    </location>
</feature>
<protein>
    <recommendedName>
        <fullName evidence="3">Low molecular weight protein antigen 6 PH domain-containing protein</fullName>
    </recommendedName>
</protein>
<evidence type="ECO:0000256" key="2">
    <source>
        <dbReference type="SAM" id="Phobius"/>
    </source>
</evidence>
<feature type="transmembrane region" description="Helical" evidence="2">
    <location>
        <begin position="51"/>
        <end position="68"/>
    </location>
</feature>
<feature type="compositionally biased region" description="Polar residues" evidence="1">
    <location>
        <begin position="196"/>
        <end position="208"/>
    </location>
</feature>
<dbReference type="AlphaFoldDB" id="A0A7J0CJ54"/>
<evidence type="ECO:0000256" key="1">
    <source>
        <dbReference type="SAM" id="MobiDB-lite"/>
    </source>
</evidence>
<evidence type="ECO:0000313" key="4">
    <source>
        <dbReference type="EMBL" id="GFN02500.1"/>
    </source>
</evidence>
<comment type="caution">
    <text evidence="4">The sequence shown here is derived from an EMBL/GenBank/DDBJ whole genome shotgun (WGS) entry which is preliminary data.</text>
</comment>